<reference evidence="3 4" key="1">
    <citation type="submission" date="2020-08" db="EMBL/GenBank/DDBJ databases">
        <title>Genomic Encyclopedia of Type Strains, Phase IV (KMG-IV): sequencing the most valuable type-strain genomes for metagenomic binning, comparative biology and taxonomic classification.</title>
        <authorList>
            <person name="Goeker M."/>
        </authorList>
    </citation>
    <scope>NUCLEOTIDE SEQUENCE [LARGE SCALE GENOMIC DNA]</scope>
    <source>
        <strain evidence="3 4">YC6886</strain>
    </source>
</reference>
<evidence type="ECO:0000313" key="3">
    <source>
        <dbReference type="EMBL" id="MBB5351899.1"/>
    </source>
</evidence>
<sequence length="556" mass="61493">MKPASVFKTSLLATLVASSGLDAQIILQFTNGKDFLQTGPESEQVDFRRGLLNINLRDGSATRSYCSGQPLPYYIVGGIYIDCPLGTNAYIATGDSDGDGYLDDTGFISLSALQGGVLIEPFEEELASLVAAPQSKLPRPYSNFQDQSWSLFYDLHTAEIYQYVITEYDSDRVYGSGDSEWQRIDQEVVSGQYVFSFPMLDNENQAVPLAVTYREIPEGPGPHHRYPKRDFRFTGGTWDSNGFRLIDPDLGELITWQGNDITNVFPGVDVQRVMVLDRLTESDPSDPMKVFDLGNYDTRSSYEDLIRAEIVDGEAIPDNLGFGNDGDQTAYLPYFDEYLPIVLFPPSRVPLLLPSVYDQSFDFPPGFFEPGQRRYFTVRFDRTLGTSEVAYDTSVRMFHMPVRFVSTYASFQTQNFASDADASLTKSGADFDGDGASNIAEMALGTDPTDDTDVPAQPGPQPNDDGTVTFTYTLAADVYLQDRLVITDLSTGKVWKVGRTNADWTVTRVTDVEVIEDPITDTELSPTVVTVTVQSKDAIDPANLTAYVDASPLTLD</sequence>
<comment type="caution">
    <text evidence="3">The sequence shown here is derived from an EMBL/GenBank/DDBJ whole genome shotgun (WGS) entry which is preliminary data.</text>
</comment>
<keyword evidence="4" id="KW-1185">Reference proteome</keyword>
<dbReference type="AlphaFoldDB" id="A0A840VDJ9"/>
<feature type="signal peptide" evidence="2">
    <location>
        <begin position="1"/>
        <end position="23"/>
    </location>
</feature>
<dbReference type="RefSeq" id="WP_184018475.1">
    <property type="nucleotide sequence ID" value="NZ_JACHFD010000009.1"/>
</dbReference>
<gene>
    <name evidence="3" type="ORF">HNR46_002138</name>
</gene>
<protein>
    <submittedName>
        <fullName evidence="3">Uncharacterized protein</fullName>
    </submittedName>
</protein>
<evidence type="ECO:0000313" key="4">
    <source>
        <dbReference type="Proteomes" id="UP000557717"/>
    </source>
</evidence>
<dbReference type="Proteomes" id="UP000557717">
    <property type="component" value="Unassembled WGS sequence"/>
</dbReference>
<proteinExistence type="predicted"/>
<organism evidence="3 4">
    <name type="scientific">Haloferula luteola</name>
    <dbReference type="NCBI Taxonomy" id="595692"/>
    <lineage>
        <taxon>Bacteria</taxon>
        <taxon>Pseudomonadati</taxon>
        <taxon>Verrucomicrobiota</taxon>
        <taxon>Verrucomicrobiia</taxon>
        <taxon>Verrucomicrobiales</taxon>
        <taxon>Verrucomicrobiaceae</taxon>
        <taxon>Haloferula</taxon>
    </lineage>
</organism>
<accession>A0A840VDJ9</accession>
<name>A0A840VDJ9_9BACT</name>
<keyword evidence="2" id="KW-0732">Signal</keyword>
<evidence type="ECO:0000256" key="1">
    <source>
        <dbReference type="SAM" id="MobiDB-lite"/>
    </source>
</evidence>
<feature type="region of interest" description="Disordered" evidence="1">
    <location>
        <begin position="445"/>
        <end position="466"/>
    </location>
</feature>
<feature type="chain" id="PRO_5032364719" evidence="2">
    <location>
        <begin position="24"/>
        <end position="556"/>
    </location>
</feature>
<dbReference type="EMBL" id="JACHFD010000009">
    <property type="protein sequence ID" value="MBB5351899.1"/>
    <property type="molecule type" value="Genomic_DNA"/>
</dbReference>
<evidence type="ECO:0000256" key="2">
    <source>
        <dbReference type="SAM" id="SignalP"/>
    </source>
</evidence>